<evidence type="ECO:0000256" key="3">
    <source>
        <dbReference type="ARBA" id="ARBA00023125"/>
    </source>
</evidence>
<protein>
    <recommendedName>
        <fullName evidence="7">BHLH domain-containing protein</fullName>
    </recommendedName>
</protein>
<dbReference type="CDD" id="cd11445">
    <property type="entry name" value="bHLH_AtPIF_like"/>
    <property type="match status" value="1"/>
</dbReference>
<feature type="region of interest" description="Disordered" evidence="6">
    <location>
        <begin position="1"/>
        <end position="27"/>
    </location>
</feature>
<feature type="compositionally biased region" description="Polar residues" evidence="6">
    <location>
        <begin position="194"/>
        <end position="203"/>
    </location>
</feature>
<dbReference type="SUPFAM" id="SSF47459">
    <property type="entry name" value="HLH, helix-loop-helix DNA-binding domain"/>
    <property type="match status" value="1"/>
</dbReference>
<dbReference type="AlphaFoldDB" id="A0A2C9WRT8"/>
<accession>A0A2C9WRT8</accession>
<keyword evidence="3" id="KW-0238">DNA-binding</keyword>
<feature type="domain" description="BHLH" evidence="7">
    <location>
        <begin position="276"/>
        <end position="325"/>
    </location>
</feature>
<dbReference type="SMART" id="SM00353">
    <property type="entry name" value="HLH"/>
    <property type="match status" value="1"/>
</dbReference>
<dbReference type="GO" id="GO:0005634">
    <property type="term" value="C:nucleus"/>
    <property type="evidence" value="ECO:0000318"/>
    <property type="project" value="GO_Central"/>
</dbReference>
<dbReference type="PANTHER" id="PTHR45855:SF23">
    <property type="entry name" value="TRANSCRIPTION FACTOR MEE8-RELATED"/>
    <property type="match status" value="1"/>
</dbReference>
<keyword evidence="4" id="KW-0804">Transcription</keyword>
<evidence type="ECO:0000256" key="1">
    <source>
        <dbReference type="ARBA" id="ARBA00004123"/>
    </source>
</evidence>
<dbReference type="EMBL" id="CM004387">
    <property type="protein sequence ID" value="OAY62458.1"/>
    <property type="molecule type" value="Genomic_DNA"/>
</dbReference>
<reference evidence="9" key="1">
    <citation type="journal article" date="2016" name="Nat. Biotechnol.">
        <title>Sequencing wild and cultivated cassava and related species reveals extensive interspecific hybridization and genetic diversity.</title>
        <authorList>
            <person name="Bredeson J.V."/>
            <person name="Lyons J.B."/>
            <person name="Prochnik S.E."/>
            <person name="Wu G.A."/>
            <person name="Ha C.M."/>
            <person name="Edsinger-Gonzales E."/>
            <person name="Grimwood J."/>
            <person name="Schmutz J."/>
            <person name="Rabbi I.Y."/>
            <person name="Egesi C."/>
            <person name="Nauluvula P."/>
            <person name="Lebot V."/>
            <person name="Ndunguru J."/>
            <person name="Mkamilo G."/>
            <person name="Bart R.S."/>
            <person name="Setter T.L."/>
            <person name="Gleadow R.M."/>
            <person name="Kulakow P."/>
            <person name="Ferguson M.E."/>
            <person name="Rounsley S."/>
            <person name="Rokhsar D.S."/>
        </authorList>
    </citation>
    <scope>NUCLEOTIDE SEQUENCE [LARGE SCALE GENOMIC DNA]</scope>
    <source>
        <strain evidence="9">cv. AM560-2</strain>
    </source>
</reference>
<dbReference type="GO" id="GO:0003677">
    <property type="term" value="F:DNA binding"/>
    <property type="evidence" value="ECO:0007669"/>
    <property type="project" value="UniProtKB-KW"/>
</dbReference>
<organism evidence="8 9">
    <name type="scientific">Manihot esculenta</name>
    <name type="common">Cassava</name>
    <name type="synonym">Jatropha manihot</name>
    <dbReference type="NCBI Taxonomy" id="3983"/>
    <lineage>
        <taxon>Eukaryota</taxon>
        <taxon>Viridiplantae</taxon>
        <taxon>Streptophyta</taxon>
        <taxon>Embryophyta</taxon>
        <taxon>Tracheophyta</taxon>
        <taxon>Spermatophyta</taxon>
        <taxon>Magnoliopsida</taxon>
        <taxon>eudicotyledons</taxon>
        <taxon>Gunneridae</taxon>
        <taxon>Pentapetalae</taxon>
        <taxon>rosids</taxon>
        <taxon>fabids</taxon>
        <taxon>Malpighiales</taxon>
        <taxon>Euphorbiaceae</taxon>
        <taxon>Crotonoideae</taxon>
        <taxon>Manihoteae</taxon>
        <taxon>Manihot</taxon>
    </lineage>
</organism>
<feature type="compositionally biased region" description="Polar residues" evidence="6">
    <location>
        <begin position="217"/>
        <end position="240"/>
    </location>
</feature>
<comment type="caution">
    <text evidence="8">The sequence shown here is derived from an EMBL/GenBank/DDBJ whole genome shotgun (WGS) entry which is preliminary data.</text>
</comment>
<evidence type="ECO:0000313" key="8">
    <source>
        <dbReference type="EMBL" id="OAY62458.1"/>
    </source>
</evidence>
<dbReference type="OrthoDB" id="71302at2759"/>
<dbReference type="Gene3D" id="4.10.280.10">
    <property type="entry name" value="Helix-loop-helix DNA-binding domain"/>
    <property type="match status" value="1"/>
</dbReference>
<sequence>MSQCVPSWDLDDNPSPANQTLRSQSNSVAPDVPMFQYEVAELTWENGQLAMHGLGPPRVPAKPMASTSPSKYTSWDKPRANGTLESIVNQATSLPHRKPGLKNSGCGSEEIVPWFEHNRAAVVPAASATMTMDAMVPCSNRTNERSAHVMGNCVVGSSTRVGSCSGPAVTQDEETPLNGKRQRVARVPVAPEWSSRQSVSGSATVGRDSQRDLGVGFTSTSFGSQENNSSSKPGTKTTAADENDSVCYSRPQREAGDEEEEKKGNGKSSVSTKRSRAAAIHNQSERKRRDKINQRMKTLQKLVPNSSKTDKASMLDEVIEYLKQLQAQVQMMNRMNMQPLILPMAMQQQLQMSMLNMGMGVGMGMGVNVMDMNSVARPNIGGLSPVLHPTPFIPMASWDGSGDRLQSSSNTVMPDPLSAFLACQSQPIPMDAYSRMAAIYQQLQQQPPASNSKN</sequence>
<dbReference type="InterPro" id="IPR036638">
    <property type="entry name" value="HLH_DNA-bd_sf"/>
</dbReference>
<dbReference type="SMR" id="A0A2C9WRT8"/>
<dbReference type="InterPro" id="IPR031066">
    <property type="entry name" value="bHLH_ALC-like_plant"/>
</dbReference>
<evidence type="ECO:0000256" key="5">
    <source>
        <dbReference type="ARBA" id="ARBA00023242"/>
    </source>
</evidence>
<dbReference type="PANTHER" id="PTHR45855">
    <property type="entry name" value="TRANSCRIPTION FACTOR PIF1-RELATED"/>
    <property type="match status" value="1"/>
</dbReference>
<gene>
    <name evidence="8" type="ORF">MANES_01G269700v8</name>
</gene>
<feature type="region of interest" description="Disordered" evidence="6">
    <location>
        <begin position="160"/>
        <end position="291"/>
    </location>
</feature>
<evidence type="ECO:0000256" key="4">
    <source>
        <dbReference type="ARBA" id="ARBA00023163"/>
    </source>
</evidence>
<dbReference type="Pfam" id="PF00010">
    <property type="entry name" value="HLH"/>
    <property type="match status" value="1"/>
</dbReference>
<comment type="subcellular location">
    <subcellularLocation>
        <location evidence="1">Nucleus</location>
    </subcellularLocation>
</comment>
<dbReference type="OMA" id="SSAKHCT"/>
<keyword evidence="5" id="KW-0539">Nucleus</keyword>
<dbReference type="Gramene" id="Manes.01G269700.1.v8.1">
    <property type="protein sequence ID" value="Manes.01G269700.1.v8.1.CDS"/>
    <property type="gene ID" value="Manes.01G269700.v8.1"/>
</dbReference>
<feature type="compositionally biased region" description="Polar residues" evidence="6">
    <location>
        <begin position="15"/>
        <end position="27"/>
    </location>
</feature>
<dbReference type="InterPro" id="IPR047265">
    <property type="entry name" value="PIF1-like_bHLH"/>
</dbReference>
<keyword evidence="9" id="KW-1185">Reference proteome</keyword>
<keyword evidence="2" id="KW-0805">Transcription regulation</keyword>
<evidence type="ECO:0000259" key="7">
    <source>
        <dbReference type="PROSITE" id="PS50888"/>
    </source>
</evidence>
<evidence type="ECO:0000256" key="6">
    <source>
        <dbReference type="SAM" id="MobiDB-lite"/>
    </source>
</evidence>
<dbReference type="PROSITE" id="PS50888">
    <property type="entry name" value="BHLH"/>
    <property type="match status" value="1"/>
</dbReference>
<evidence type="ECO:0000313" key="9">
    <source>
        <dbReference type="Proteomes" id="UP000091857"/>
    </source>
</evidence>
<dbReference type="STRING" id="3983.A0A2C9WRT8"/>
<dbReference type="GO" id="GO:0046983">
    <property type="term" value="F:protein dimerization activity"/>
    <property type="evidence" value="ECO:0007669"/>
    <property type="project" value="InterPro"/>
</dbReference>
<evidence type="ECO:0000256" key="2">
    <source>
        <dbReference type="ARBA" id="ARBA00023015"/>
    </source>
</evidence>
<dbReference type="Proteomes" id="UP000091857">
    <property type="component" value="Chromosome 1"/>
</dbReference>
<name>A0A2C9WRT8_MANES</name>
<proteinExistence type="predicted"/>
<dbReference type="InterPro" id="IPR011598">
    <property type="entry name" value="bHLH_dom"/>
</dbReference>
<dbReference type="FunFam" id="4.10.280.10:FF:000059">
    <property type="entry name" value="transcription factor UNE10 isoform X1"/>
    <property type="match status" value="1"/>
</dbReference>